<gene>
    <name evidence="1" type="ORF">RFN29_08220</name>
</gene>
<accession>A0ABU4YX70</accession>
<sequence length="279" mass="31253">MIDLWTNRPIPSVADPRFLPSIPIFNGVSGNELGKGSRTFVLVVKPFHTSRQFTKLQVGNTIRWSENFSHNALRMLKLVAREVSTPENRKVRGLPKLIIQIPCYSEAETLATTLSDPPRTGSVDATIKVAQEHGVDHIPLLTGQFSVAARIWLSARPISEIEHFSPLKKLLQKLGSWVVRVTSSNDVRDAPSGFRAISKDAAQRLIVFNSYTYTLETIIQAGRKNMRVVCFEEHQSLATIKDARRFRSTGFRADGMAAEFIRTPGLPNLMTTQHLRLHA</sequence>
<organism evidence="1 2">
    <name type="scientific">Mesorhizobium captivum</name>
    <dbReference type="NCBI Taxonomy" id="3072319"/>
    <lineage>
        <taxon>Bacteria</taxon>
        <taxon>Pseudomonadati</taxon>
        <taxon>Pseudomonadota</taxon>
        <taxon>Alphaproteobacteria</taxon>
        <taxon>Hyphomicrobiales</taxon>
        <taxon>Phyllobacteriaceae</taxon>
        <taxon>Mesorhizobium</taxon>
    </lineage>
</organism>
<proteinExistence type="predicted"/>
<evidence type="ECO:0000313" key="1">
    <source>
        <dbReference type="EMBL" id="MDX8491563.1"/>
    </source>
</evidence>
<comment type="caution">
    <text evidence="1">The sequence shown here is derived from an EMBL/GenBank/DDBJ whole genome shotgun (WGS) entry which is preliminary data.</text>
</comment>
<dbReference type="RefSeq" id="WP_320225687.1">
    <property type="nucleotide sequence ID" value="NZ_JAVIJB010000006.1"/>
</dbReference>
<protein>
    <recommendedName>
        <fullName evidence="3">Phospholipase D-like domain-containing protein</fullName>
    </recommendedName>
</protein>
<dbReference type="EMBL" id="JAVIJC010000006">
    <property type="protein sequence ID" value="MDX8491563.1"/>
    <property type="molecule type" value="Genomic_DNA"/>
</dbReference>
<evidence type="ECO:0008006" key="3">
    <source>
        <dbReference type="Google" id="ProtNLM"/>
    </source>
</evidence>
<name>A0ABU4YX70_9HYPH</name>
<dbReference type="Proteomes" id="UP001271249">
    <property type="component" value="Unassembled WGS sequence"/>
</dbReference>
<keyword evidence="2" id="KW-1185">Reference proteome</keyword>
<evidence type="ECO:0000313" key="2">
    <source>
        <dbReference type="Proteomes" id="UP001271249"/>
    </source>
</evidence>
<reference evidence="1 2" key="1">
    <citation type="submission" date="2023-08" db="EMBL/GenBank/DDBJ databases">
        <title>Implementing the SeqCode for naming new Mesorhizobium species isolated from Vachellia karroo root nodules.</title>
        <authorList>
            <person name="Van Lill M."/>
        </authorList>
    </citation>
    <scope>NUCLEOTIDE SEQUENCE [LARGE SCALE GENOMIC DNA]</scope>
    <source>
        <strain evidence="1 2">VK22B</strain>
    </source>
</reference>